<organism evidence="7 8">
    <name type="scientific">Lagenidium giganteum</name>
    <dbReference type="NCBI Taxonomy" id="4803"/>
    <lineage>
        <taxon>Eukaryota</taxon>
        <taxon>Sar</taxon>
        <taxon>Stramenopiles</taxon>
        <taxon>Oomycota</taxon>
        <taxon>Peronosporomycetes</taxon>
        <taxon>Pythiales</taxon>
        <taxon>Pythiaceae</taxon>
    </lineage>
</organism>
<evidence type="ECO:0000256" key="3">
    <source>
        <dbReference type="ARBA" id="ARBA00022824"/>
    </source>
</evidence>
<reference evidence="7" key="1">
    <citation type="submission" date="2022-11" db="EMBL/GenBank/DDBJ databases">
        <authorList>
            <person name="Morgan W.R."/>
            <person name="Tartar A."/>
        </authorList>
    </citation>
    <scope>NUCLEOTIDE SEQUENCE</scope>
    <source>
        <strain evidence="7">ARSEF 373</strain>
    </source>
</reference>
<evidence type="ECO:0000256" key="6">
    <source>
        <dbReference type="SAM" id="Phobius"/>
    </source>
</evidence>
<evidence type="ECO:0000313" key="8">
    <source>
        <dbReference type="Proteomes" id="UP001146120"/>
    </source>
</evidence>
<sequence length="58" mass="6791">MFGFIVRQYNWYKLEFGLSMLSPWEVALFNAFFVLVASIMSYYIYGAYQTVASMLIQA</sequence>
<evidence type="ECO:0000256" key="2">
    <source>
        <dbReference type="ARBA" id="ARBA00022692"/>
    </source>
</evidence>
<feature type="transmembrane region" description="Helical" evidence="6">
    <location>
        <begin position="26"/>
        <end position="45"/>
    </location>
</feature>
<keyword evidence="3" id="KW-0256">Endoplasmic reticulum</keyword>
<keyword evidence="8" id="KW-1185">Reference proteome</keyword>
<comment type="caution">
    <text evidence="7">The sequence shown here is derived from an EMBL/GenBank/DDBJ whole genome shotgun (WGS) entry which is preliminary data.</text>
</comment>
<gene>
    <name evidence="7" type="ORF">N0F65_001241</name>
</gene>
<keyword evidence="2 6" id="KW-0812">Transmembrane</keyword>
<reference evidence="7" key="2">
    <citation type="journal article" date="2023" name="Microbiol Resour">
        <title>Decontamination and Annotation of the Draft Genome Sequence of the Oomycete Lagenidium giganteum ARSEF 373.</title>
        <authorList>
            <person name="Morgan W.R."/>
            <person name="Tartar A."/>
        </authorList>
    </citation>
    <scope>NUCLEOTIDE SEQUENCE</scope>
    <source>
        <strain evidence="7">ARSEF 373</strain>
    </source>
</reference>
<protein>
    <submittedName>
        <fullName evidence="7">Uncharacterized protein</fullName>
    </submittedName>
</protein>
<evidence type="ECO:0000256" key="5">
    <source>
        <dbReference type="ARBA" id="ARBA00023136"/>
    </source>
</evidence>
<comment type="subcellular location">
    <subcellularLocation>
        <location evidence="1">Endoplasmic reticulum membrane</location>
        <topology evidence="1">Multi-pass membrane protein</topology>
    </subcellularLocation>
</comment>
<dbReference type="Pfam" id="PF11779">
    <property type="entry name" value="SPT_ssu-like"/>
    <property type="match status" value="1"/>
</dbReference>
<dbReference type="Proteomes" id="UP001146120">
    <property type="component" value="Unassembled WGS sequence"/>
</dbReference>
<dbReference type="GO" id="GO:0005789">
    <property type="term" value="C:endoplasmic reticulum membrane"/>
    <property type="evidence" value="ECO:0007669"/>
    <property type="project" value="UniProtKB-SubCell"/>
</dbReference>
<evidence type="ECO:0000256" key="4">
    <source>
        <dbReference type="ARBA" id="ARBA00022989"/>
    </source>
</evidence>
<dbReference type="EMBL" id="DAKRPA010000147">
    <property type="protein sequence ID" value="DAZ97057.1"/>
    <property type="molecule type" value="Genomic_DNA"/>
</dbReference>
<name>A0AAV2YPU5_9STRA</name>
<keyword evidence="4 6" id="KW-1133">Transmembrane helix</keyword>
<dbReference type="InterPro" id="IPR024512">
    <property type="entry name" value="Ser_palmitoyltrfase_ssu-like"/>
</dbReference>
<proteinExistence type="predicted"/>
<evidence type="ECO:0000256" key="1">
    <source>
        <dbReference type="ARBA" id="ARBA00004477"/>
    </source>
</evidence>
<evidence type="ECO:0000313" key="7">
    <source>
        <dbReference type="EMBL" id="DAZ97057.1"/>
    </source>
</evidence>
<keyword evidence="5 6" id="KW-0472">Membrane</keyword>
<dbReference type="AlphaFoldDB" id="A0AAV2YPU5"/>
<accession>A0AAV2YPU5</accession>